<protein>
    <recommendedName>
        <fullName evidence="4">Lipoprotein</fullName>
    </recommendedName>
</protein>
<evidence type="ECO:0000313" key="2">
    <source>
        <dbReference type="EMBL" id="MBR9970492.1"/>
    </source>
</evidence>
<feature type="chain" id="PRO_5046858465" description="Lipoprotein" evidence="1">
    <location>
        <begin position="21"/>
        <end position="153"/>
    </location>
</feature>
<dbReference type="PROSITE" id="PS51257">
    <property type="entry name" value="PROKAR_LIPOPROTEIN"/>
    <property type="match status" value="1"/>
</dbReference>
<evidence type="ECO:0000313" key="3">
    <source>
        <dbReference type="Proteomes" id="UP000680714"/>
    </source>
</evidence>
<feature type="signal peptide" evidence="1">
    <location>
        <begin position="1"/>
        <end position="20"/>
    </location>
</feature>
<reference evidence="2 3" key="1">
    <citation type="submission" date="2021-04" db="EMBL/GenBank/DDBJ databases">
        <title>Magnetospirillum sulfuroxidans sp. nov., a facultative chemolithoautotrophic sulfur-oxidizing alphaproteobacterium isolated from freshwater sediment and proposals for Paramagetospirillum gen. nov., and Magnetospirillaceae fam. nov.</title>
        <authorList>
            <person name="Koziaeva V."/>
            <person name="Geelhoed J.S."/>
            <person name="Sorokin D.Y."/>
            <person name="Grouzdev D.S."/>
        </authorList>
    </citation>
    <scope>NUCLEOTIDE SEQUENCE [LARGE SCALE GENOMIC DNA]</scope>
    <source>
        <strain evidence="2 3">J10</strain>
    </source>
</reference>
<proteinExistence type="predicted"/>
<gene>
    <name evidence="2" type="ORF">KEC16_02040</name>
</gene>
<evidence type="ECO:0008006" key="4">
    <source>
        <dbReference type="Google" id="ProtNLM"/>
    </source>
</evidence>
<dbReference type="RefSeq" id="WP_211545982.1">
    <property type="nucleotide sequence ID" value="NZ_JAGTUF010000001.1"/>
</dbReference>
<organism evidence="2 3">
    <name type="scientific">Magnetospirillum sulfuroxidans</name>
    <dbReference type="NCBI Taxonomy" id="611300"/>
    <lineage>
        <taxon>Bacteria</taxon>
        <taxon>Pseudomonadati</taxon>
        <taxon>Pseudomonadota</taxon>
        <taxon>Alphaproteobacteria</taxon>
        <taxon>Rhodospirillales</taxon>
        <taxon>Rhodospirillaceae</taxon>
        <taxon>Magnetospirillum</taxon>
    </lineage>
</organism>
<dbReference type="EMBL" id="JAGTUF010000001">
    <property type="protein sequence ID" value="MBR9970492.1"/>
    <property type="molecule type" value="Genomic_DNA"/>
</dbReference>
<comment type="caution">
    <text evidence="2">The sequence shown here is derived from an EMBL/GenBank/DDBJ whole genome shotgun (WGS) entry which is preliminary data.</text>
</comment>
<dbReference type="Proteomes" id="UP000680714">
    <property type="component" value="Unassembled WGS sequence"/>
</dbReference>
<keyword evidence="1" id="KW-0732">Signal</keyword>
<evidence type="ECO:0000256" key="1">
    <source>
        <dbReference type="SAM" id="SignalP"/>
    </source>
</evidence>
<keyword evidence="3" id="KW-1185">Reference proteome</keyword>
<sequence>MDWRIRVVTLAGVVAVAACASVIGSTESAVQIRTNPAQARCDLKGREFTASVQSPAEVVIPHSAAPVTVNCVAPGFRPTSYTLDARSDGWIWGNSAFMVATGGIAVLGALVDESRGAGRNYAEEVQYDLVPDKARPIRARNRSGDVDLQLQAR</sequence>
<accession>A0ABS5I7U9</accession>
<name>A0ABS5I7U9_9PROT</name>